<dbReference type="Proteomes" id="UP000238392">
    <property type="component" value="Unassembled WGS sequence"/>
</dbReference>
<sequence>MQQLISKLGEMPLRTDYGEVTFSAWYDGKSEVYSVHTGLPKGDEPLPVRLHSSCVTAHYFQSRDCDCREQFDMALKRICEDGIGMIIVLDHQAKDNGIMATLAENNLPGGKRNSSDAFEALGFPRDNRSYFSGALILKKLGVRKVDLISNNKKKLAALVENGIEVVKRSSVVVDMEVRPDLRAHLEGKKESEGHEI</sequence>
<dbReference type="InterPro" id="IPR036144">
    <property type="entry name" value="RibA-like_sf"/>
</dbReference>
<protein>
    <submittedName>
        <fullName evidence="4">GTP cyclohydrolase II</fullName>
    </submittedName>
</protein>
<name>A0A2T0WYF5_9RHOB</name>
<dbReference type="RefSeq" id="WP_106263393.1">
    <property type="nucleotide sequence ID" value="NZ_PVTQ01000003.1"/>
</dbReference>
<dbReference type="SUPFAM" id="SSF142695">
    <property type="entry name" value="RibA-like"/>
    <property type="match status" value="1"/>
</dbReference>
<dbReference type="PANTHER" id="PTHR21327">
    <property type="entry name" value="GTP CYCLOHYDROLASE II-RELATED"/>
    <property type="match status" value="1"/>
</dbReference>
<proteinExistence type="predicted"/>
<keyword evidence="4" id="KW-0378">Hydrolase</keyword>
<gene>
    <name evidence="4" type="ORF">CLV74_103319</name>
</gene>
<accession>A0A2T0WYF5</accession>
<dbReference type="Gene3D" id="3.40.50.10990">
    <property type="entry name" value="GTP cyclohydrolase II"/>
    <property type="match status" value="1"/>
</dbReference>
<evidence type="ECO:0000256" key="2">
    <source>
        <dbReference type="ARBA" id="ARBA00022619"/>
    </source>
</evidence>
<evidence type="ECO:0000256" key="1">
    <source>
        <dbReference type="ARBA" id="ARBA00005104"/>
    </source>
</evidence>
<comment type="caution">
    <text evidence="4">The sequence shown here is derived from an EMBL/GenBank/DDBJ whole genome shotgun (WGS) entry which is preliminary data.</text>
</comment>
<dbReference type="GO" id="GO:0008686">
    <property type="term" value="F:3,4-dihydroxy-2-butanone-4-phosphate synthase activity"/>
    <property type="evidence" value="ECO:0007669"/>
    <property type="project" value="TreeGrafter"/>
</dbReference>
<organism evidence="4 5">
    <name type="scientific">Donghicola tyrosinivorans</name>
    <dbReference type="NCBI Taxonomy" id="1652492"/>
    <lineage>
        <taxon>Bacteria</taxon>
        <taxon>Pseudomonadati</taxon>
        <taxon>Pseudomonadota</taxon>
        <taxon>Alphaproteobacteria</taxon>
        <taxon>Rhodobacterales</taxon>
        <taxon>Roseobacteraceae</taxon>
        <taxon>Donghicola</taxon>
    </lineage>
</organism>
<reference evidence="4 5" key="1">
    <citation type="submission" date="2018-03" db="EMBL/GenBank/DDBJ databases">
        <title>Genomic Encyclopedia of Archaeal and Bacterial Type Strains, Phase II (KMG-II): from individual species to whole genera.</title>
        <authorList>
            <person name="Goeker M."/>
        </authorList>
    </citation>
    <scope>NUCLEOTIDE SEQUENCE [LARGE SCALE GENOMIC DNA]</scope>
    <source>
        <strain evidence="4 5">DSM 100212</strain>
    </source>
</reference>
<comment type="pathway">
    <text evidence="1">Cofactor biosynthesis; riboflavin biosynthesis.</text>
</comment>
<dbReference type="EMBL" id="PVTQ01000003">
    <property type="protein sequence ID" value="PRY91730.1"/>
    <property type="molecule type" value="Genomic_DNA"/>
</dbReference>
<dbReference type="UniPathway" id="UPA00275"/>
<keyword evidence="2" id="KW-0686">Riboflavin biosynthesis</keyword>
<feature type="domain" description="GTP cyclohydrolase II" evidence="3">
    <location>
        <begin position="10"/>
        <end position="168"/>
    </location>
</feature>
<dbReference type="Pfam" id="PF00925">
    <property type="entry name" value="GTP_cyclohydro2"/>
    <property type="match status" value="1"/>
</dbReference>
<dbReference type="GO" id="GO:0016787">
    <property type="term" value="F:hydrolase activity"/>
    <property type="evidence" value="ECO:0007669"/>
    <property type="project" value="UniProtKB-KW"/>
</dbReference>
<dbReference type="GO" id="GO:0005829">
    <property type="term" value="C:cytosol"/>
    <property type="evidence" value="ECO:0007669"/>
    <property type="project" value="TreeGrafter"/>
</dbReference>
<dbReference type="PANTHER" id="PTHR21327:SF38">
    <property type="entry name" value="3,4-DIHYDROXY-2-BUTANONE 4-PHOSPHATE SYNTHASE"/>
    <property type="match status" value="1"/>
</dbReference>
<evidence type="ECO:0000313" key="5">
    <source>
        <dbReference type="Proteomes" id="UP000238392"/>
    </source>
</evidence>
<dbReference type="AlphaFoldDB" id="A0A2T0WYF5"/>
<evidence type="ECO:0000259" key="3">
    <source>
        <dbReference type="Pfam" id="PF00925"/>
    </source>
</evidence>
<dbReference type="OrthoDB" id="9793111at2"/>
<evidence type="ECO:0000313" key="4">
    <source>
        <dbReference type="EMBL" id="PRY91730.1"/>
    </source>
</evidence>
<keyword evidence="5" id="KW-1185">Reference proteome</keyword>
<dbReference type="InterPro" id="IPR032677">
    <property type="entry name" value="GTP_cyclohydro_II"/>
</dbReference>
<dbReference type="GO" id="GO:0009231">
    <property type="term" value="P:riboflavin biosynthetic process"/>
    <property type="evidence" value="ECO:0007669"/>
    <property type="project" value="UniProtKB-UniPathway"/>
</dbReference>